<evidence type="ECO:0000313" key="13">
    <source>
        <dbReference type="Proteomes" id="UP000317557"/>
    </source>
</evidence>
<proteinExistence type="inferred from homology"/>
<evidence type="ECO:0000256" key="2">
    <source>
        <dbReference type="ARBA" id="ARBA00008017"/>
    </source>
</evidence>
<dbReference type="Pfam" id="PF21082">
    <property type="entry name" value="MS_channel_3rd"/>
    <property type="match status" value="1"/>
</dbReference>
<dbReference type="EMBL" id="FXTP01000002">
    <property type="protein sequence ID" value="SMO47219.1"/>
    <property type="molecule type" value="Genomic_DNA"/>
</dbReference>
<organism evidence="12 13">
    <name type="scientific">Gracilimonas mengyeensis</name>
    <dbReference type="NCBI Taxonomy" id="1302730"/>
    <lineage>
        <taxon>Bacteria</taxon>
        <taxon>Pseudomonadati</taxon>
        <taxon>Balneolota</taxon>
        <taxon>Balneolia</taxon>
        <taxon>Balneolales</taxon>
        <taxon>Balneolaceae</taxon>
        <taxon>Gracilimonas</taxon>
    </lineage>
</organism>
<dbReference type="InterPro" id="IPR011066">
    <property type="entry name" value="MscS_channel_C_sf"/>
</dbReference>
<feature type="domain" description="Mechanosensitive ion channel MscS C-terminal" evidence="10">
    <location>
        <begin position="188"/>
        <end position="271"/>
    </location>
</feature>
<evidence type="ECO:0000256" key="6">
    <source>
        <dbReference type="ARBA" id="ARBA00023136"/>
    </source>
</evidence>
<comment type="subcellular location">
    <subcellularLocation>
        <location evidence="1">Cell membrane</location>
        <topology evidence="1">Multi-pass membrane protein</topology>
    </subcellularLocation>
</comment>
<keyword evidence="6 8" id="KW-0472">Membrane</keyword>
<dbReference type="Pfam" id="PF05552">
    <property type="entry name" value="MS_channel_1st_1"/>
    <property type="match status" value="1"/>
</dbReference>
<dbReference type="SUPFAM" id="SSF50182">
    <property type="entry name" value="Sm-like ribonucleoproteins"/>
    <property type="match status" value="1"/>
</dbReference>
<dbReference type="RefSeq" id="WP_142453324.1">
    <property type="nucleotide sequence ID" value="NZ_FXTP01000002.1"/>
</dbReference>
<dbReference type="SUPFAM" id="SSF82861">
    <property type="entry name" value="Mechanosensitive channel protein MscS (YggB), transmembrane region"/>
    <property type="match status" value="1"/>
</dbReference>
<dbReference type="InterPro" id="IPR049142">
    <property type="entry name" value="MS_channel_1st"/>
</dbReference>
<dbReference type="Gene3D" id="3.30.70.100">
    <property type="match status" value="1"/>
</dbReference>
<dbReference type="OrthoDB" id="1522493at2"/>
<gene>
    <name evidence="12" type="ORF">SAMN06265219_102323</name>
</gene>
<evidence type="ECO:0000256" key="4">
    <source>
        <dbReference type="ARBA" id="ARBA00022692"/>
    </source>
</evidence>
<dbReference type="Gene3D" id="2.30.30.60">
    <property type="match status" value="1"/>
</dbReference>
<keyword evidence="4 8" id="KW-0812">Transmembrane</keyword>
<feature type="domain" description="Mechanosensitive ion channel transmembrane helices 2/3" evidence="11">
    <location>
        <begin position="70"/>
        <end position="113"/>
    </location>
</feature>
<dbReference type="InterPro" id="IPR010920">
    <property type="entry name" value="LSM_dom_sf"/>
</dbReference>
<dbReference type="Pfam" id="PF00924">
    <property type="entry name" value="MS_channel_2nd"/>
    <property type="match status" value="1"/>
</dbReference>
<keyword evidence="5 8" id="KW-1133">Transmembrane helix</keyword>
<name>A0A521BJG1_9BACT</name>
<evidence type="ECO:0000256" key="5">
    <source>
        <dbReference type="ARBA" id="ARBA00022989"/>
    </source>
</evidence>
<keyword evidence="3" id="KW-1003">Cell membrane</keyword>
<feature type="transmembrane region" description="Helical" evidence="8">
    <location>
        <begin position="64"/>
        <end position="88"/>
    </location>
</feature>
<dbReference type="SUPFAM" id="SSF82689">
    <property type="entry name" value="Mechanosensitive channel protein MscS (YggB), C-terminal domain"/>
    <property type="match status" value="1"/>
</dbReference>
<feature type="transmembrane region" description="Helical" evidence="8">
    <location>
        <begin position="20"/>
        <end position="43"/>
    </location>
</feature>
<evidence type="ECO:0000259" key="10">
    <source>
        <dbReference type="Pfam" id="PF21082"/>
    </source>
</evidence>
<dbReference type="PANTHER" id="PTHR30221">
    <property type="entry name" value="SMALL-CONDUCTANCE MECHANOSENSITIVE CHANNEL"/>
    <property type="match status" value="1"/>
</dbReference>
<evidence type="ECO:0000256" key="8">
    <source>
        <dbReference type="SAM" id="Phobius"/>
    </source>
</evidence>
<dbReference type="InterPro" id="IPR049278">
    <property type="entry name" value="MS_channel_C"/>
</dbReference>
<dbReference type="InterPro" id="IPR006685">
    <property type="entry name" value="MscS_channel_2nd"/>
</dbReference>
<evidence type="ECO:0000256" key="7">
    <source>
        <dbReference type="SAM" id="MobiDB-lite"/>
    </source>
</evidence>
<dbReference type="InterPro" id="IPR045275">
    <property type="entry name" value="MscS_archaea/bacteria_type"/>
</dbReference>
<feature type="transmembrane region" description="Helical" evidence="8">
    <location>
        <begin position="94"/>
        <end position="112"/>
    </location>
</feature>
<dbReference type="Gene3D" id="1.10.287.1260">
    <property type="match status" value="1"/>
</dbReference>
<dbReference type="GO" id="GO:0005886">
    <property type="term" value="C:plasma membrane"/>
    <property type="evidence" value="ECO:0007669"/>
    <property type="project" value="UniProtKB-SubCell"/>
</dbReference>
<evidence type="ECO:0000256" key="1">
    <source>
        <dbReference type="ARBA" id="ARBA00004651"/>
    </source>
</evidence>
<feature type="domain" description="Mechanosensitive ion channel MscS" evidence="9">
    <location>
        <begin position="114"/>
        <end position="181"/>
    </location>
</feature>
<dbReference type="InterPro" id="IPR008910">
    <property type="entry name" value="MSC_TM_helix"/>
</dbReference>
<accession>A0A521BJG1</accession>
<feature type="region of interest" description="Disordered" evidence="7">
    <location>
        <begin position="292"/>
        <end position="312"/>
    </location>
</feature>
<sequence length="312" mass="34532">MNFDPQSIYELISGKLENWITTAIEMLPNLVMALLVMLLFYVLAKIIRKFTGKLLSRVTGNKTVTALIQTVLAVLVIGIGVFFALSILNLDGTVTSLLAGAGIIGLALGFAFQDIAANFISGILLSIRHPFGIGDIIETNDYFGTVQKLNLRNTVIRTAQGQIVYVPNKVVYENPFTNYTKNGERRIDLACGISYGDDLEKVKKVALDAISSVEQRDQDRDVEFYFYEFGGSSINFYVRFWVDFHKHPDFWSAQSEAIIKLKKAFDNEDIMIPFPIRTLDFGIRGGEKLNTMLPDTSSANGSEGNAEGGSGE</sequence>
<dbReference type="InterPro" id="IPR011014">
    <property type="entry name" value="MscS_channel_TM-2"/>
</dbReference>
<dbReference type="AlphaFoldDB" id="A0A521BJG1"/>
<dbReference type="Proteomes" id="UP000317557">
    <property type="component" value="Unassembled WGS sequence"/>
</dbReference>
<comment type="similarity">
    <text evidence="2">Belongs to the MscS (TC 1.A.23) family.</text>
</comment>
<evidence type="ECO:0000256" key="3">
    <source>
        <dbReference type="ARBA" id="ARBA00022475"/>
    </source>
</evidence>
<evidence type="ECO:0000259" key="9">
    <source>
        <dbReference type="Pfam" id="PF00924"/>
    </source>
</evidence>
<dbReference type="Pfam" id="PF21088">
    <property type="entry name" value="MS_channel_1st"/>
    <property type="match status" value="1"/>
</dbReference>
<dbReference type="GO" id="GO:0008381">
    <property type="term" value="F:mechanosensitive monoatomic ion channel activity"/>
    <property type="evidence" value="ECO:0007669"/>
    <property type="project" value="InterPro"/>
</dbReference>
<dbReference type="PANTHER" id="PTHR30221:SF1">
    <property type="entry name" value="SMALL-CONDUCTANCE MECHANOSENSITIVE CHANNEL"/>
    <property type="match status" value="1"/>
</dbReference>
<reference evidence="12 13" key="1">
    <citation type="submission" date="2017-05" db="EMBL/GenBank/DDBJ databases">
        <authorList>
            <person name="Varghese N."/>
            <person name="Submissions S."/>
        </authorList>
    </citation>
    <scope>NUCLEOTIDE SEQUENCE [LARGE SCALE GENOMIC DNA]</scope>
    <source>
        <strain evidence="12 13">DSM 21985</strain>
    </source>
</reference>
<dbReference type="InterPro" id="IPR023408">
    <property type="entry name" value="MscS_beta-dom_sf"/>
</dbReference>
<protein>
    <submittedName>
        <fullName evidence="12">Conserved TM helix</fullName>
    </submittedName>
</protein>
<keyword evidence="13" id="KW-1185">Reference proteome</keyword>
<evidence type="ECO:0000313" key="12">
    <source>
        <dbReference type="EMBL" id="SMO47219.1"/>
    </source>
</evidence>
<evidence type="ECO:0000259" key="11">
    <source>
        <dbReference type="Pfam" id="PF21088"/>
    </source>
</evidence>